<keyword evidence="2" id="KW-1185">Reference proteome</keyword>
<evidence type="ECO:0000313" key="2">
    <source>
        <dbReference type="Proteomes" id="UP001056120"/>
    </source>
</evidence>
<sequence>MFLCQKGESPHESDRHSIADTNLEHGGIDAGNVVAFVKSHPGSFLPEISDNALLSRSFVDRQAEVEHPQKRIFVDDALILKLTAAVGEIENGGVSLKEEGDHVKCDIGTLYFEKKFLTFPPLCKQWTIILILRKRGRGEVKVDMGKQNMHEDVPAGIEQGVGDDVEARKHVL</sequence>
<gene>
    <name evidence="1" type="ORF">L1987_48845</name>
</gene>
<proteinExistence type="predicted"/>
<name>A0ACB9FU64_9ASTR</name>
<evidence type="ECO:0000313" key="1">
    <source>
        <dbReference type="EMBL" id="KAI3774296.1"/>
    </source>
</evidence>
<reference evidence="1 2" key="2">
    <citation type="journal article" date="2022" name="Mol. Ecol. Resour.">
        <title>The genomes of chicory, endive, great burdock and yacon provide insights into Asteraceae paleo-polyploidization history and plant inulin production.</title>
        <authorList>
            <person name="Fan W."/>
            <person name="Wang S."/>
            <person name="Wang H."/>
            <person name="Wang A."/>
            <person name="Jiang F."/>
            <person name="Liu H."/>
            <person name="Zhao H."/>
            <person name="Xu D."/>
            <person name="Zhang Y."/>
        </authorList>
    </citation>
    <scope>NUCLEOTIDE SEQUENCE [LARGE SCALE GENOMIC DNA]</scope>
    <source>
        <strain evidence="2">cv. Yunnan</strain>
        <tissue evidence="1">Leaves</tissue>
    </source>
</reference>
<dbReference type="Proteomes" id="UP001056120">
    <property type="component" value="Linkage Group LG16"/>
</dbReference>
<accession>A0ACB9FU64</accession>
<protein>
    <submittedName>
        <fullName evidence="1">Uncharacterized protein</fullName>
    </submittedName>
</protein>
<comment type="caution">
    <text evidence="1">The sequence shown here is derived from an EMBL/GenBank/DDBJ whole genome shotgun (WGS) entry which is preliminary data.</text>
</comment>
<organism evidence="1 2">
    <name type="scientific">Smallanthus sonchifolius</name>
    <dbReference type="NCBI Taxonomy" id="185202"/>
    <lineage>
        <taxon>Eukaryota</taxon>
        <taxon>Viridiplantae</taxon>
        <taxon>Streptophyta</taxon>
        <taxon>Embryophyta</taxon>
        <taxon>Tracheophyta</taxon>
        <taxon>Spermatophyta</taxon>
        <taxon>Magnoliopsida</taxon>
        <taxon>eudicotyledons</taxon>
        <taxon>Gunneridae</taxon>
        <taxon>Pentapetalae</taxon>
        <taxon>asterids</taxon>
        <taxon>campanulids</taxon>
        <taxon>Asterales</taxon>
        <taxon>Asteraceae</taxon>
        <taxon>Asteroideae</taxon>
        <taxon>Heliantheae alliance</taxon>
        <taxon>Millerieae</taxon>
        <taxon>Smallanthus</taxon>
    </lineage>
</organism>
<dbReference type="EMBL" id="CM042033">
    <property type="protein sequence ID" value="KAI3774296.1"/>
    <property type="molecule type" value="Genomic_DNA"/>
</dbReference>
<reference evidence="2" key="1">
    <citation type="journal article" date="2022" name="Mol. Ecol. Resour.">
        <title>The genomes of chicory, endive, great burdock and yacon provide insights into Asteraceae palaeo-polyploidization history and plant inulin production.</title>
        <authorList>
            <person name="Fan W."/>
            <person name="Wang S."/>
            <person name="Wang H."/>
            <person name="Wang A."/>
            <person name="Jiang F."/>
            <person name="Liu H."/>
            <person name="Zhao H."/>
            <person name="Xu D."/>
            <person name="Zhang Y."/>
        </authorList>
    </citation>
    <scope>NUCLEOTIDE SEQUENCE [LARGE SCALE GENOMIC DNA]</scope>
    <source>
        <strain evidence="2">cv. Yunnan</strain>
    </source>
</reference>